<keyword evidence="1" id="KW-1015">Disulfide bond</keyword>
<dbReference type="WBParaSite" id="ACAC_0000210801-mRNA-1">
    <property type="protein sequence ID" value="ACAC_0000210801-mRNA-1"/>
    <property type="gene ID" value="ACAC_0000210801"/>
</dbReference>
<evidence type="ECO:0000313" key="4">
    <source>
        <dbReference type="Proteomes" id="UP000035642"/>
    </source>
</evidence>
<dbReference type="STRING" id="6313.A0A0K0CX52"/>
<dbReference type="Proteomes" id="UP000035642">
    <property type="component" value="Unassembled WGS sequence"/>
</dbReference>
<dbReference type="InterPro" id="IPR000859">
    <property type="entry name" value="CUB_dom"/>
</dbReference>
<keyword evidence="4" id="KW-1185">Reference proteome</keyword>
<dbReference type="Pfam" id="PF00431">
    <property type="entry name" value="CUB"/>
    <property type="match status" value="1"/>
</dbReference>
<organism evidence="4 5">
    <name type="scientific">Angiostrongylus cantonensis</name>
    <name type="common">Rat lungworm</name>
    <dbReference type="NCBI Taxonomy" id="6313"/>
    <lineage>
        <taxon>Eukaryota</taxon>
        <taxon>Metazoa</taxon>
        <taxon>Ecdysozoa</taxon>
        <taxon>Nematoda</taxon>
        <taxon>Chromadorea</taxon>
        <taxon>Rhabditida</taxon>
        <taxon>Rhabditina</taxon>
        <taxon>Rhabditomorpha</taxon>
        <taxon>Strongyloidea</taxon>
        <taxon>Metastrongylidae</taxon>
        <taxon>Angiostrongylus</taxon>
    </lineage>
</organism>
<protein>
    <submittedName>
        <fullName evidence="5">CUB domain-containing protein</fullName>
    </submittedName>
</protein>
<dbReference type="Gene3D" id="2.60.120.290">
    <property type="entry name" value="Spermadhesin, CUB domain"/>
    <property type="match status" value="2"/>
</dbReference>
<feature type="domain" description="CUB" evidence="3">
    <location>
        <begin position="106"/>
        <end position="225"/>
    </location>
</feature>
<proteinExistence type="predicted"/>
<sequence>LILKQICRTLRFFEQRFSKIVSFFVGYSKERVSVKFTHFNLYVPDNKNITNRCTDVDHLTADVRVGARLSRINEWCGDRTPPQLMSNTNLLQLEYITKEQENVAGCRFVFNSSVQTSGKLWSVNYPGLYPRSLYCEYIFHGSDNQIVHIHFEYFDIEGFNQCDETTQSDFVLFSNYQTHDRTNRRFCGKVPPPGPVLSESNYFRMIFSSNDIFDATGFYAHFQFITQRTFISKAQITRVKLTSSSTKRIRGLFTSTIVLLLLFGFL</sequence>
<evidence type="ECO:0000256" key="2">
    <source>
        <dbReference type="PROSITE-ProRule" id="PRU00059"/>
    </source>
</evidence>
<dbReference type="AlphaFoldDB" id="A0A0K0CX52"/>
<dbReference type="CDD" id="cd00041">
    <property type="entry name" value="CUB"/>
    <property type="match status" value="1"/>
</dbReference>
<comment type="caution">
    <text evidence="2">Lacks conserved residue(s) required for the propagation of feature annotation.</text>
</comment>
<dbReference type="GO" id="GO:0005886">
    <property type="term" value="C:plasma membrane"/>
    <property type="evidence" value="ECO:0007669"/>
    <property type="project" value="TreeGrafter"/>
</dbReference>
<dbReference type="PANTHER" id="PTHR47537:SF2">
    <property type="entry name" value="CUBILIN"/>
    <property type="match status" value="1"/>
</dbReference>
<accession>A0A0K0CX52</accession>
<dbReference type="PANTHER" id="PTHR47537">
    <property type="entry name" value="CUBILIN"/>
    <property type="match status" value="1"/>
</dbReference>
<dbReference type="InterPro" id="IPR053207">
    <property type="entry name" value="Non-NMDA_GluR_Accessory"/>
</dbReference>
<dbReference type="FunFam" id="2.60.120.290:FF:000058">
    <property type="entry name" value="CUB domaincontaining protein"/>
    <property type="match status" value="1"/>
</dbReference>
<evidence type="ECO:0000313" key="5">
    <source>
        <dbReference type="WBParaSite" id="ACAC_0000210801-mRNA-1"/>
    </source>
</evidence>
<dbReference type="PROSITE" id="PS01180">
    <property type="entry name" value="CUB"/>
    <property type="match status" value="1"/>
</dbReference>
<evidence type="ECO:0000256" key="1">
    <source>
        <dbReference type="ARBA" id="ARBA00023157"/>
    </source>
</evidence>
<reference evidence="4" key="1">
    <citation type="submission" date="2012-09" db="EMBL/GenBank/DDBJ databases">
        <authorList>
            <person name="Martin A.A."/>
        </authorList>
    </citation>
    <scope>NUCLEOTIDE SEQUENCE</scope>
</reference>
<name>A0A0K0CX52_ANGCA</name>
<dbReference type="SMART" id="SM00042">
    <property type="entry name" value="CUB"/>
    <property type="match status" value="1"/>
</dbReference>
<evidence type="ECO:0000259" key="3">
    <source>
        <dbReference type="PROSITE" id="PS01180"/>
    </source>
</evidence>
<reference evidence="5" key="2">
    <citation type="submission" date="2017-02" db="UniProtKB">
        <authorList>
            <consortium name="WormBaseParasite"/>
        </authorList>
    </citation>
    <scope>IDENTIFICATION</scope>
</reference>
<dbReference type="InterPro" id="IPR035914">
    <property type="entry name" value="Sperma_CUB_dom_sf"/>
</dbReference>
<dbReference type="SUPFAM" id="SSF49854">
    <property type="entry name" value="Spermadhesin, CUB domain"/>
    <property type="match status" value="2"/>
</dbReference>